<feature type="transmembrane region" description="Helical" evidence="2">
    <location>
        <begin position="29"/>
        <end position="50"/>
    </location>
</feature>
<organism evidence="3 4">
    <name type="scientific">Ensete ventricosum</name>
    <name type="common">Abyssinian banana</name>
    <name type="synonym">Musa ensete</name>
    <dbReference type="NCBI Taxonomy" id="4639"/>
    <lineage>
        <taxon>Eukaryota</taxon>
        <taxon>Viridiplantae</taxon>
        <taxon>Streptophyta</taxon>
        <taxon>Embryophyta</taxon>
        <taxon>Tracheophyta</taxon>
        <taxon>Spermatophyta</taxon>
        <taxon>Magnoliopsida</taxon>
        <taxon>Liliopsida</taxon>
        <taxon>Zingiberales</taxon>
        <taxon>Musaceae</taxon>
        <taxon>Ensete</taxon>
    </lineage>
</organism>
<comment type="caution">
    <text evidence="3">The sequence shown here is derived from an EMBL/GenBank/DDBJ whole genome shotgun (WGS) entry which is preliminary data.</text>
</comment>
<evidence type="ECO:0000313" key="3">
    <source>
        <dbReference type="EMBL" id="RRT66427.1"/>
    </source>
</evidence>
<dbReference type="EMBL" id="AMZH03005423">
    <property type="protein sequence ID" value="RRT66427.1"/>
    <property type="molecule type" value="Genomic_DNA"/>
</dbReference>
<protein>
    <recommendedName>
        <fullName evidence="5">CASP-like protein</fullName>
    </recommendedName>
</protein>
<keyword evidence="2" id="KW-0812">Transmembrane</keyword>
<feature type="compositionally biased region" description="Basic and acidic residues" evidence="1">
    <location>
        <begin position="108"/>
        <end position="117"/>
    </location>
</feature>
<evidence type="ECO:0000256" key="1">
    <source>
        <dbReference type="SAM" id="MobiDB-lite"/>
    </source>
</evidence>
<keyword evidence="2" id="KW-0472">Membrane</keyword>
<evidence type="ECO:0000313" key="4">
    <source>
        <dbReference type="Proteomes" id="UP000287651"/>
    </source>
</evidence>
<feature type="region of interest" description="Disordered" evidence="1">
    <location>
        <begin position="106"/>
        <end position="141"/>
    </location>
</feature>
<gene>
    <name evidence="3" type="ORF">B296_00032939</name>
</gene>
<feature type="region of interest" description="Disordered" evidence="1">
    <location>
        <begin position="1"/>
        <end position="21"/>
    </location>
</feature>
<sequence length="225" mass="23927">MESAVKQGVNGGVRHGTGDEGKAQAGAGFSAGILRLLVVAMTLVAALVMATASETQMVSIVVAPTLPPLPVPVTAKAAYSSAFILHRGQRDRVRVLRMLACGRRPKKRQQEGVDSAHLHLGRGHGGAPLLRQRRRRGVRSAGPVRKLSCRLDEGLQRLRQVLPAGIGFHRRLADSLGQSAGARHTLDGWPPQEIVGLKGGDRECVFSEASSCGVALLLLCFAWTP</sequence>
<dbReference type="AlphaFoldDB" id="A0A426ZQX6"/>
<evidence type="ECO:0008006" key="5">
    <source>
        <dbReference type="Google" id="ProtNLM"/>
    </source>
</evidence>
<name>A0A426ZQX6_ENSVE</name>
<reference evidence="3 4" key="1">
    <citation type="journal article" date="2014" name="Agronomy (Basel)">
        <title>A Draft Genome Sequence for Ensete ventricosum, the Drought-Tolerant Tree Against Hunger.</title>
        <authorList>
            <person name="Harrison J."/>
            <person name="Moore K.A."/>
            <person name="Paszkiewicz K."/>
            <person name="Jones T."/>
            <person name="Grant M."/>
            <person name="Ambacheew D."/>
            <person name="Muzemil S."/>
            <person name="Studholme D.J."/>
        </authorList>
    </citation>
    <scope>NUCLEOTIDE SEQUENCE [LARGE SCALE GENOMIC DNA]</scope>
</reference>
<dbReference type="Proteomes" id="UP000287651">
    <property type="component" value="Unassembled WGS sequence"/>
</dbReference>
<accession>A0A426ZQX6</accession>
<keyword evidence="2" id="KW-1133">Transmembrane helix</keyword>
<proteinExistence type="predicted"/>
<evidence type="ECO:0000256" key="2">
    <source>
        <dbReference type="SAM" id="Phobius"/>
    </source>
</evidence>